<dbReference type="Pfam" id="PF04860">
    <property type="entry name" value="Phage_portal"/>
    <property type="match status" value="1"/>
</dbReference>
<protein>
    <submittedName>
        <fullName evidence="1">Portal protein</fullName>
    </submittedName>
</protein>
<dbReference type="Proteomes" id="UP000254647">
    <property type="component" value="Unassembled WGS sequence"/>
</dbReference>
<evidence type="ECO:0000313" key="2">
    <source>
        <dbReference type="Proteomes" id="UP000254647"/>
    </source>
</evidence>
<reference evidence="1 2" key="1">
    <citation type="submission" date="2018-06" db="EMBL/GenBank/DDBJ databases">
        <authorList>
            <consortium name="Pathogen Informatics"/>
            <person name="Doyle S."/>
        </authorList>
    </citation>
    <scope>NUCLEOTIDE SEQUENCE [LARGE SCALE GENOMIC DNA]</scope>
    <source>
        <strain evidence="1 2">NCTC10767</strain>
    </source>
</reference>
<dbReference type="AlphaFoldDB" id="A0A376DIS3"/>
<name>A0A376DIS3_ECOLX</name>
<proteinExistence type="predicted"/>
<dbReference type="EMBL" id="UFXW01000004">
    <property type="protein sequence ID" value="STC89560.1"/>
    <property type="molecule type" value="Genomic_DNA"/>
</dbReference>
<evidence type="ECO:0000313" key="1">
    <source>
        <dbReference type="EMBL" id="STC89560.1"/>
    </source>
</evidence>
<organism evidence="1 2">
    <name type="scientific">Escherichia coli</name>
    <dbReference type="NCBI Taxonomy" id="562"/>
    <lineage>
        <taxon>Bacteria</taxon>
        <taxon>Pseudomonadati</taxon>
        <taxon>Pseudomonadota</taxon>
        <taxon>Gammaproteobacteria</taxon>
        <taxon>Enterobacterales</taxon>
        <taxon>Enterobacteriaceae</taxon>
        <taxon>Escherichia</taxon>
    </lineage>
</organism>
<gene>
    <name evidence="1" type="ORF">NCTC10767_05133</name>
</gene>
<accession>A0A376DIS3</accession>
<sequence>MRLRLMQTDTQGIRREKRQGDIARLCRRPNAQQNRIQFFELWLNAKLRHGNTVVLKIRNSRGQIKELRILDWSRVEPLVADDGEVFYRITPDRNCGITEAVTVPAREVIHDRFNCFFHPACGAAAGVCRRAGGHAGASYSGKFDVFFQKWRQAVRGD</sequence>
<dbReference type="InterPro" id="IPR006944">
    <property type="entry name" value="Phage/GTA_portal"/>
</dbReference>